<evidence type="ECO:0008006" key="3">
    <source>
        <dbReference type="Google" id="ProtNLM"/>
    </source>
</evidence>
<dbReference type="PIRSF" id="PIRSF035170">
    <property type="entry name" value="HD_phosphohydro"/>
    <property type="match status" value="1"/>
</dbReference>
<dbReference type="SUPFAM" id="SSF109604">
    <property type="entry name" value="HD-domain/PDEase-like"/>
    <property type="match status" value="1"/>
</dbReference>
<sequence length="220" mass="23848">MPADLRGRFQALWTRAVGPVGIDEAWRALDAGYGGAARHYHDWRHVAALLDGHDAVRPHASFAGPVHDAIDLAIVFHDAIYDPARPDNEARSAALLRTCAGTAADPDLLSRSEAMIRATADHAPQADPAVRLMLDLDLAILGAPRPDYETYAAAIRREYAAVPDSVWRVGRALVLERFLARPQLYQTDLFRERFEAGARANLAAEAAALRAEPDGAGRGA</sequence>
<dbReference type="EMBL" id="JBELQE010000080">
    <property type="protein sequence ID" value="MER2250984.1"/>
    <property type="molecule type" value="Genomic_DNA"/>
</dbReference>
<keyword evidence="2" id="KW-1185">Reference proteome</keyword>
<reference evidence="1 2" key="1">
    <citation type="submission" date="2024-06" db="EMBL/GenBank/DDBJ databases">
        <authorList>
            <person name="Campbell A.G."/>
        </authorList>
    </citation>
    <scope>NUCLEOTIDE SEQUENCE [LARGE SCALE GENOMIC DNA]</scope>
    <source>
        <strain evidence="1 2">EM12</strain>
    </source>
</reference>
<proteinExistence type="predicted"/>
<evidence type="ECO:0000313" key="1">
    <source>
        <dbReference type="EMBL" id="MER2250984.1"/>
    </source>
</evidence>
<organism evidence="1 2">
    <name type="scientific">Methylorubrum podarium</name>
    <dbReference type="NCBI Taxonomy" id="200476"/>
    <lineage>
        <taxon>Bacteria</taxon>
        <taxon>Pseudomonadati</taxon>
        <taxon>Pseudomonadota</taxon>
        <taxon>Alphaproteobacteria</taxon>
        <taxon>Hyphomicrobiales</taxon>
        <taxon>Methylobacteriaceae</taxon>
        <taxon>Methylorubrum</taxon>
    </lineage>
</organism>
<gene>
    <name evidence="1" type="ORF">ABS772_13770</name>
</gene>
<dbReference type="InterPro" id="IPR009218">
    <property type="entry name" value="HD_phosphohydro"/>
</dbReference>
<dbReference type="PANTHER" id="PTHR21174">
    <property type="match status" value="1"/>
</dbReference>
<accession>A0ABV1QNJ3</accession>
<dbReference type="Proteomes" id="UP001480955">
    <property type="component" value="Unassembled WGS sequence"/>
</dbReference>
<dbReference type="RefSeq" id="WP_350395393.1">
    <property type="nucleotide sequence ID" value="NZ_JBELQE010000080.1"/>
</dbReference>
<evidence type="ECO:0000313" key="2">
    <source>
        <dbReference type="Proteomes" id="UP001480955"/>
    </source>
</evidence>
<comment type="caution">
    <text evidence="1">The sequence shown here is derived from an EMBL/GenBank/DDBJ whole genome shotgun (WGS) entry which is preliminary data.</text>
</comment>
<name>A0ABV1QNJ3_9HYPH</name>
<dbReference type="PANTHER" id="PTHR21174:SF0">
    <property type="entry name" value="HD PHOSPHOHYDROLASE FAMILY PROTEIN-RELATED"/>
    <property type="match status" value="1"/>
</dbReference>
<protein>
    <recommendedName>
        <fullName evidence="3">N-methyl-D-aspartate receptor NMDAR2C subunit</fullName>
    </recommendedName>
</protein>